<accession>A0A849B6K3</accession>
<evidence type="ECO:0000256" key="10">
    <source>
        <dbReference type="PROSITE-ProRule" id="PRU00524"/>
    </source>
</evidence>
<keyword evidence="8" id="KW-0677">Repeat</keyword>
<dbReference type="PROSITE" id="PS51177">
    <property type="entry name" value="LUMAZINE_BIND"/>
    <property type="match status" value="2"/>
</dbReference>
<comment type="caution">
    <text evidence="12">The sequence shown here is derived from an EMBL/GenBank/DDBJ whole genome shotgun (WGS) entry which is preliminary data.</text>
</comment>
<feature type="repeat" description="Lumazine-binding" evidence="10">
    <location>
        <begin position="1"/>
        <end position="101"/>
    </location>
</feature>
<dbReference type="CDD" id="cd00402">
    <property type="entry name" value="Riboflavin_synthase_like"/>
    <property type="match status" value="1"/>
</dbReference>
<keyword evidence="6" id="KW-0686">Riboflavin biosynthesis</keyword>
<dbReference type="GO" id="GO:0004746">
    <property type="term" value="F:riboflavin synthase activity"/>
    <property type="evidence" value="ECO:0007669"/>
    <property type="project" value="UniProtKB-UniRule"/>
</dbReference>
<evidence type="ECO:0000256" key="2">
    <source>
        <dbReference type="ARBA" id="ARBA00002803"/>
    </source>
</evidence>
<dbReference type="SUPFAM" id="SSF63380">
    <property type="entry name" value="Riboflavin synthase domain-like"/>
    <property type="match status" value="2"/>
</dbReference>
<feature type="domain" description="Lumazine-binding" evidence="11">
    <location>
        <begin position="102"/>
        <end position="202"/>
    </location>
</feature>
<dbReference type="Gene3D" id="2.40.30.20">
    <property type="match status" value="2"/>
</dbReference>
<dbReference type="EMBL" id="JABEMD010000002">
    <property type="protein sequence ID" value="NNH09754.1"/>
    <property type="molecule type" value="Genomic_DNA"/>
</dbReference>
<dbReference type="NCBIfam" id="TIGR00187">
    <property type="entry name" value="ribE"/>
    <property type="match status" value="1"/>
</dbReference>
<dbReference type="Proteomes" id="UP000542973">
    <property type="component" value="Unassembled WGS sequence"/>
</dbReference>
<dbReference type="RefSeq" id="WP_053821208.1">
    <property type="nucleotide sequence ID" value="NZ_BAAAEB010000007.1"/>
</dbReference>
<dbReference type="NCBIfam" id="NF006767">
    <property type="entry name" value="PRK09289.1"/>
    <property type="match status" value="1"/>
</dbReference>
<dbReference type="InterPro" id="IPR026017">
    <property type="entry name" value="Lumazine-bd_dom"/>
</dbReference>
<feature type="repeat" description="Lumazine-binding" evidence="10">
    <location>
        <begin position="102"/>
        <end position="202"/>
    </location>
</feature>
<dbReference type="PANTHER" id="PTHR21098:SF12">
    <property type="entry name" value="RIBOFLAVIN SYNTHASE"/>
    <property type="match status" value="1"/>
</dbReference>
<comment type="pathway">
    <text evidence="3">Cofactor biosynthesis; riboflavin biosynthesis; riboflavin from 2-hydroxy-3-oxobutyl phosphate and 5-amino-6-(D-ribitylamino)uracil: step 2/2.</text>
</comment>
<evidence type="ECO:0000313" key="12">
    <source>
        <dbReference type="EMBL" id="NNH09754.1"/>
    </source>
</evidence>
<evidence type="ECO:0000256" key="3">
    <source>
        <dbReference type="ARBA" id="ARBA00004887"/>
    </source>
</evidence>
<organism evidence="12 13">
    <name type="scientific">Cupriavidus gilardii</name>
    <dbReference type="NCBI Taxonomy" id="82541"/>
    <lineage>
        <taxon>Bacteria</taxon>
        <taxon>Pseudomonadati</taxon>
        <taxon>Pseudomonadota</taxon>
        <taxon>Betaproteobacteria</taxon>
        <taxon>Burkholderiales</taxon>
        <taxon>Burkholderiaceae</taxon>
        <taxon>Cupriavidus</taxon>
    </lineage>
</organism>
<dbReference type="GO" id="GO:0009231">
    <property type="term" value="P:riboflavin biosynthetic process"/>
    <property type="evidence" value="ECO:0007669"/>
    <property type="project" value="UniProtKB-KW"/>
</dbReference>
<keyword evidence="7 12" id="KW-0808">Transferase</keyword>
<evidence type="ECO:0000256" key="9">
    <source>
        <dbReference type="NCBIfam" id="TIGR00187"/>
    </source>
</evidence>
<evidence type="ECO:0000256" key="6">
    <source>
        <dbReference type="ARBA" id="ARBA00022619"/>
    </source>
</evidence>
<evidence type="ECO:0000259" key="11">
    <source>
        <dbReference type="PROSITE" id="PS51177"/>
    </source>
</evidence>
<evidence type="ECO:0000256" key="5">
    <source>
        <dbReference type="ARBA" id="ARBA00013950"/>
    </source>
</evidence>
<evidence type="ECO:0000256" key="4">
    <source>
        <dbReference type="ARBA" id="ARBA00012827"/>
    </source>
</evidence>
<name>A0A849B6K3_9BURK</name>
<dbReference type="PIRSF" id="PIRSF000498">
    <property type="entry name" value="Riboflavin_syn_A"/>
    <property type="match status" value="1"/>
</dbReference>
<sequence length="212" mass="22576">MFTGIVAAVGRIDSVTPLGDQNSNDAGVRLQIDAGGLDLSDVQIGDSIAIQGACMTVVAMQPGRFDVEVSRESLDKTTGLAQPGRVNLEKALRLADRLGGHLVSGHVDGLGEVTHFAPVGESHELRVKAPRELARYLAYKGSVVVNGVSLTVNRVADQPDGCEFSINLIPHTIEVTTLQDLRPGAKVNLEIDLIARYVERMLSAEGKAGERL</sequence>
<dbReference type="InterPro" id="IPR023366">
    <property type="entry name" value="ATP_synth_asu-like_sf"/>
</dbReference>
<comment type="catalytic activity">
    <reaction evidence="1">
        <text>2 6,7-dimethyl-8-(1-D-ribityl)lumazine + H(+) = 5-amino-6-(D-ribitylamino)uracil + riboflavin</text>
        <dbReference type="Rhea" id="RHEA:20772"/>
        <dbReference type="ChEBI" id="CHEBI:15378"/>
        <dbReference type="ChEBI" id="CHEBI:15934"/>
        <dbReference type="ChEBI" id="CHEBI:57986"/>
        <dbReference type="ChEBI" id="CHEBI:58201"/>
        <dbReference type="EC" id="2.5.1.9"/>
    </reaction>
</comment>
<evidence type="ECO:0000256" key="7">
    <source>
        <dbReference type="ARBA" id="ARBA00022679"/>
    </source>
</evidence>
<dbReference type="InterPro" id="IPR017938">
    <property type="entry name" value="Riboflavin_synthase-like_b-brl"/>
</dbReference>
<comment type="function">
    <text evidence="2">Catalyzes the dismutation of two molecules of 6,7-dimethyl-8-ribityllumazine, resulting in the formation of riboflavin and 5-amino-6-(D-ribitylamino)uracil.</text>
</comment>
<proteinExistence type="predicted"/>
<feature type="domain" description="Lumazine-binding" evidence="11">
    <location>
        <begin position="1"/>
        <end position="101"/>
    </location>
</feature>
<dbReference type="FunFam" id="2.40.30.20:FF:000004">
    <property type="entry name" value="Riboflavin synthase, alpha subunit"/>
    <property type="match status" value="1"/>
</dbReference>
<dbReference type="PANTHER" id="PTHR21098">
    <property type="entry name" value="RIBOFLAVIN SYNTHASE ALPHA CHAIN"/>
    <property type="match status" value="1"/>
</dbReference>
<dbReference type="Pfam" id="PF00677">
    <property type="entry name" value="Lum_binding"/>
    <property type="match status" value="2"/>
</dbReference>
<gene>
    <name evidence="12" type="ORF">HLB16_02515</name>
</gene>
<evidence type="ECO:0000256" key="8">
    <source>
        <dbReference type="ARBA" id="ARBA00022737"/>
    </source>
</evidence>
<evidence type="ECO:0000313" key="13">
    <source>
        <dbReference type="Proteomes" id="UP000542973"/>
    </source>
</evidence>
<reference evidence="12 13" key="1">
    <citation type="submission" date="2020-05" db="EMBL/GenBank/DDBJ databases">
        <title>MicrobeNet Type strains.</title>
        <authorList>
            <person name="Nicholson A.C."/>
        </authorList>
    </citation>
    <scope>NUCLEOTIDE SEQUENCE [LARGE SCALE GENOMIC DNA]</scope>
    <source>
        <strain evidence="12 13">ATCC 700815</strain>
    </source>
</reference>
<dbReference type="EC" id="2.5.1.9" evidence="4 9"/>
<protein>
    <recommendedName>
        <fullName evidence="5 9">Riboflavin synthase</fullName>
        <ecNumber evidence="4 9">2.5.1.9</ecNumber>
    </recommendedName>
</protein>
<dbReference type="InterPro" id="IPR001783">
    <property type="entry name" value="Lumazine-bd"/>
</dbReference>
<dbReference type="AlphaFoldDB" id="A0A849B6K3"/>
<evidence type="ECO:0000256" key="1">
    <source>
        <dbReference type="ARBA" id="ARBA00000968"/>
    </source>
</evidence>